<evidence type="ECO:0000313" key="8">
    <source>
        <dbReference type="Proteomes" id="UP000014204"/>
    </source>
</evidence>
<dbReference type="InterPro" id="IPR036388">
    <property type="entry name" value="WH-like_DNA-bd_sf"/>
</dbReference>
<keyword evidence="2" id="KW-0238">DNA-binding</keyword>
<keyword evidence="5" id="KW-0812">Transmembrane</keyword>
<dbReference type="PRINTS" id="PR00038">
    <property type="entry name" value="HTHLUXR"/>
</dbReference>
<feature type="region of interest" description="Disordered" evidence="4">
    <location>
        <begin position="1"/>
        <end position="20"/>
    </location>
</feature>
<feature type="compositionally biased region" description="Basic and acidic residues" evidence="4">
    <location>
        <begin position="1"/>
        <end position="12"/>
    </location>
</feature>
<evidence type="ECO:0000256" key="4">
    <source>
        <dbReference type="SAM" id="MobiDB-lite"/>
    </source>
</evidence>
<dbReference type="STRING" id="1235794.C811_02367"/>
<dbReference type="AlphaFoldDB" id="R9L2D0"/>
<name>R9L2D0_9ACTN</name>
<feature type="domain" description="HTH luxR-type" evidence="6">
    <location>
        <begin position="437"/>
        <end position="502"/>
    </location>
</feature>
<feature type="transmembrane region" description="Helical" evidence="5">
    <location>
        <begin position="275"/>
        <end position="293"/>
    </location>
</feature>
<dbReference type="Proteomes" id="UP000014204">
    <property type="component" value="Unassembled WGS sequence"/>
</dbReference>
<dbReference type="CDD" id="cd06170">
    <property type="entry name" value="LuxR_C_like"/>
    <property type="match status" value="1"/>
</dbReference>
<dbReference type="OrthoDB" id="134985at2"/>
<feature type="transmembrane region" description="Helical" evidence="5">
    <location>
        <begin position="64"/>
        <end position="84"/>
    </location>
</feature>
<dbReference type="PROSITE" id="PS50043">
    <property type="entry name" value="HTH_LUXR_2"/>
    <property type="match status" value="1"/>
</dbReference>
<dbReference type="InterPro" id="IPR000792">
    <property type="entry name" value="Tscrpt_reg_LuxR_C"/>
</dbReference>
<comment type="caution">
    <text evidence="7">The sequence shown here is derived from an EMBL/GenBank/DDBJ whole genome shotgun (WGS) entry which is preliminary data.</text>
</comment>
<dbReference type="InterPro" id="IPR016032">
    <property type="entry name" value="Sig_transdc_resp-reg_C-effctor"/>
</dbReference>
<feature type="transmembrane region" description="Helical" evidence="5">
    <location>
        <begin position="151"/>
        <end position="167"/>
    </location>
</feature>
<dbReference type="SMART" id="SM00421">
    <property type="entry name" value="HTH_LUXR"/>
    <property type="match status" value="1"/>
</dbReference>
<accession>R9L2D0</accession>
<gene>
    <name evidence="7" type="ORF">C811_02367</name>
</gene>
<feature type="transmembrane region" description="Helical" evidence="5">
    <location>
        <begin position="313"/>
        <end position="331"/>
    </location>
</feature>
<keyword evidence="1" id="KW-0805">Transcription regulation</keyword>
<evidence type="ECO:0000259" key="6">
    <source>
        <dbReference type="PROSITE" id="PS50043"/>
    </source>
</evidence>
<proteinExistence type="predicted"/>
<dbReference type="GO" id="GO:0006355">
    <property type="term" value="P:regulation of DNA-templated transcription"/>
    <property type="evidence" value="ECO:0007669"/>
    <property type="project" value="InterPro"/>
</dbReference>
<dbReference type="HOGENOM" id="CLU_027066_3_0_11"/>
<dbReference type="GO" id="GO:0003677">
    <property type="term" value="F:DNA binding"/>
    <property type="evidence" value="ECO:0007669"/>
    <property type="project" value="UniProtKB-KW"/>
</dbReference>
<dbReference type="EMBL" id="ASSY01000010">
    <property type="protein sequence ID" value="EOS49902.1"/>
    <property type="molecule type" value="Genomic_DNA"/>
</dbReference>
<feature type="transmembrane region" description="Helical" evidence="5">
    <location>
        <begin position="224"/>
        <end position="244"/>
    </location>
</feature>
<keyword evidence="8" id="KW-1185">Reference proteome</keyword>
<evidence type="ECO:0000256" key="3">
    <source>
        <dbReference type="ARBA" id="ARBA00023163"/>
    </source>
</evidence>
<dbReference type="SUPFAM" id="SSF46894">
    <property type="entry name" value="C-terminal effector domain of the bipartite response regulators"/>
    <property type="match status" value="1"/>
</dbReference>
<feature type="transmembrane region" description="Helical" evidence="5">
    <location>
        <begin position="372"/>
        <end position="392"/>
    </location>
</feature>
<dbReference type="RefSeq" id="WP_016310538.1">
    <property type="nucleotide sequence ID" value="NZ_KE159646.1"/>
</dbReference>
<evidence type="ECO:0000313" key="7">
    <source>
        <dbReference type="EMBL" id="EOS49902.1"/>
    </source>
</evidence>
<dbReference type="Gene3D" id="1.10.10.10">
    <property type="entry name" value="Winged helix-like DNA-binding domain superfamily/Winged helix DNA-binding domain"/>
    <property type="match status" value="1"/>
</dbReference>
<feature type="transmembrane region" description="Helical" evidence="5">
    <location>
        <begin position="22"/>
        <end position="44"/>
    </location>
</feature>
<reference evidence="7 8" key="1">
    <citation type="submission" date="2013-04" db="EMBL/GenBank/DDBJ databases">
        <title>The Genome Sequence of Enterorhabdus caecimuris B7.</title>
        <authorList>
            <consortium name="The Broad Institute Genomics Platform"/>
            <consortium name="The Broad Institute Genome Sequencing Center for Infectious Disease"/>
            <person name="Earl A."/>
            <person name="Xavier R."/>
            <person name="Elson C."/>
            <person name="Duck W."/>
            <person name="Walker B."/>
            <person name="Young S."/>
            <person name="Zeng Q."/>
            <person name="Gargeya S."/>
            <person name="Fitzgerald M."/>
            <person name="Haas B."/>
            <person name="Abouelleil A."/>
            <person name="Allen A.W."/>
            <person name="Alvarado L."/>
            <person name="Arachchi H.M."/>
            <person name="Berlin A.M."/>
            <person name="Chapman S.B."/>
            <person name="Gainer-Dewar J."/>
            <person name="Goldberg J."/>
            <person name="Griggs A."/>
            <person name="Gujja S."/>
            <person name="Hansen M."/>
            <person name="Howarth C."/>
            <person name="Imamovic A."/>
            <person name="Ireland A."/>
            <person name="Larimer J."/>
            <person name="McCowan C."/>
            <person name="Murphy C."/>
            <person name="Pearson M."/>
            <person name="Poon T.W."/>
            <person name="Priest M."/>
            <person name="Roberts A."/>
            <person name="Saif S."/>
            <person name="Shea T."/>
            <person name="Sisk P."/>
            <person name="Sykes S."/>
            <person name="Wortman J."/>
            <person name="Nusbaum C."/>
            <person name="Birren B."/>
        </authorList>
    </citation>
    <scope>NUCLEOTIDE SEQUENCE [LARGE SCALE GENOMIC DNA]</scope>
    <source>
        <strain evidence="7 8">B7</strain>
    </source>
</reference>
<keyword evidence="5" id="KW-1133">Transmembrane helix</keyword>
<dbReference type="GeneID" id="82191710"/>
<feature type="transmembrane region" description="Helical" evidence="5">
    <location>
        <begin position="117"/>
        <end position="139"/>
    </location>
</feature>
<dbReference type="PATRIC" id="fig|1235794.3.peg.2336"/>
<feature type="transmembrane region" description="Helical" evidence="5">
    <location>
        <begin position="343"/>
        <end position="366"/>
    </location>
</feature>
<feature type="transmembrane region" description="Helical" evidence="5">
    <location>
        <begin position="173"/>
        <end position="194"/>
    </location>
</feature>
<dbReference type="Pfam" id="PF00196">
    <property type="entry name" value="GerE"/>
    <property type="match status" value="1"/>
</dbReference>
<dbReference type="PANTHER" id="PTHR44688:SF16">
    <property type="entry name" value="DNA-BINDING TRANSCRIPTIONAL ACTIVATOR DEVR_DOSR"/>
    <property type="match status" value="1"/>
</dbReference>
<organism evidence="7 8">
    <name type="scientific">Adlercreutzia caecimuris B7</name>
    <dbReference type="NCBI Taxonomy" id="1235794"/>
    <lineage>
        <taxon>Bacteria</taxon>
        <taxon>Bacillati</taxon>
        <taxon>Actinomycetota</taxon>
        <taxon>Coriobacteriia</taxon>
        <taxon>Eggerthellales</taxon>
        <taxon>Eggerthellaceae</taxon>
        <taxon>Adlercreutzia</taxon>
    </lineage>
</organism>
<keyword evidence="3" id="KW-0804">Transcription</keyword>
<dbReference type="PANTHER" id="PTHR44688">
    <property type="entry name" value="DNA-BINDING TRANSCRIPTIONAL ACTIVATOR DEVR_DOSR"/>
    <property type="match status" value="1"/>
</dbReference>
<feature type="transmembrane region" description="Helical" evidence="5">
    <location>
        <begin position="91"/>
        <end position="111"/>
    </location>
</feature>
<feature type="transmembrane region" description="Helical" evidence="5">
    <location>
        <begin position="250"/>
        <end position="268"/>
    </location>
</feature>
<evidence type="ECO:0000256" key="5">
    <source>
        <dbReference type="SAM" id="Phobius"/>
    </source>
</evidence>
<dbReference type="eggNOG" id="COG2197">
    <property type="taxonomic scope" value="Bacteria"/>
</dbReference>
<protein>
    <recommendedName>
        <fullName evidence="6">HTH luxR-type domain-containing protein</fullName>
    </recommendedName>
</protein>
<evidence type="ECO:0000256" key="1">
    <source>
        <dbReference type="ARBA" id="ARBA00023015"/>
    </source>
</evidence>
<sequence length="507" mass="52792">MGDEVHQGEEPQARAPQAGKDAGAGTAASVRVAVAIACALFSFLATNGSIYPGLVAIDPWVREWATLFGVVVLMALVAVARYCPCCLRPRLFNGVALGAVGGYLVLGSLGFRWASPGLLLAGSLLDSLAEAWLFVLAYVAFAQLEAARRPVVAMGACLGAYLLQPWASVLAPTAAVAANAVCFAVLFICVRPLVARPLREAQRSEPQAEMAVANPQSFLPANHLLFVTIFVFSVAQGLVIALPGPFNDAPALPVAFIPLAVILVVYLARRRMPNADGLFALCALLIIAGMFLQPSDRLVSGGVASASNTLIDAGASCFNLLLVLLVGSIAGRNRVTALPTAALMLALYWSGVGAGAVLGNSAMALLGWTEEALVWTSFASAMVFVTFCFLVLKNVSFAETIGAIRAPEPAVVAVKPQEEGVASDGPESASVSARCDAVAAAFGLTPRESEVFALLAQGRTVGVIREKLVISLNTARFHTKNIYAKLGVHSQQELIDVVEASGSASTS</sequence>
<evidence type="ECO:0000256" key="2">
    <source>
        <dbReference type="ARBA" id="ARBA00023125"/>
    </source>
</evidence>
<keyword evidence="5" id="KW-0472">Membrane</keyword>